<dbReference type="InterPro" id="IPR047641">
    <property type="entry name" value="ABC_transpr_MalK/UgpC-like"/>
</dbReference>
<keyword evidence="1" id="KW-0813">Transport</keyword>
<evidence type="ECO:0000256" key="4">
    <source>
        <dbReference type="ARBA" id="ARBA00022840"/>
    </source>
</evidence>
<dbReference type="PROSITE" id="PS00211">
    <property type="entry name" value="ABC_TRANSPORTER_1"/>
    <property type="match status" value="1"/>
</dbReference>
<gene>
    <name evidence="8" type="ORF">K9V48_26095</name>
</gene>
<dbReference type="PANTHER" id="PTHR43875">
    <property type="entry name" value="MALTODEXTRIN IMPORT ATP-BINDING PROTEIN MSMX"/>
    <property type="match status" value="1"/>
</dbReference>
<dbReference type="InterPro" id="IPR015855">
    <property type="entry name" value="ABC_transpr_MalK-like"/>
</dbReference>
<dbReference type="InterPro" id="IPR013611">
    <property type="entry name" value="Transp-assoc_OB_typ2"/>
</dbReference>
<dbReference type="PANTHER" id="PTHR43875:SF15">
    <property type="entry name" value="TREHALOSE IMPORT ATP-BINDING PROTEIN SUGC"/>
    <property type="match status" value="1"/>
</dbReference>
<keyword evidence="5" id="KW-1278">Translocase</keyword>
<keyword evidence="9" id="KW-1185">Reference proteome</keyword>
<dbReference type="SMART" id="SM00382">
    <property type="entry name" value="AAA"/>
    <property type="match status" value="1"/>
</dbReference>
<dbReference type="Gene3D" id="2.40.50.140">
    <property type="entry name" value="Nucleic acid-binding proteins"/>
    <property type="match status" value="1"/>
</dbReference>
<evidence type="ECO:0000256" key="1">
    <source>
        <dbReference type="ARBA" id="ARBA00022448"/>
    </source>
</evidence>
<evidence type="ECO:0000256" key="3">
    <source>
        <dbReference type="ARBA" id="ARBA00022741"/>
    </source>
</evidence>
<evidence type="ECO:0000256" key="6">
    <source>
        <dbReference type="ARBA" id="ARBA00023136"/>
    </source>
</evidence>
<keyword evidence="4 8" id="KW-0067">ATP-binding</keyword>
<keyword evidence="3" id="KW-0547">Nucleotide-binding</keyword>
<dbReference type="InterPro" id="IPR008995">
    <property type="entry name" value="Mo/tungstate-bd_C_term_dom"/>
</dbReference>
<comment type="caution">
    <text evidence="8">The sequence shown here is derived from an EMBL/GenBank/DDBJ whole genome shotgun (WGS) entry which is preliminary data.</text>
</comment>
<dbReference type="Proteomes" id="UP001165287">
    <property type="component" value="Unassembled WGS sequence"/>
</dbReference>
<dbReference type="Pfam" id="PF08402">
    <property type="entry name" value="TOBE_2"/>
    <property type="match status" value="1"/>
</dbReference>
<organism evidence="8 9">
    <name type="scientific">Metabacillus rhizolycopersici</name>
    <dbReference type="NCBI Taxonomy" id="2875709"/>
    <lineage>
        <taxon>Bacteria</taxon>
        <taxon>Bacillati</taxon>
        <taxon>Bacillota</taxon>
        <taxon>Bacilli</taxon>
        <taxon>Bacillales</taxon>
        <taxon>Bacillaceae</taxon>
        <taxon>Metabacillus</taxon>
    </lineage>
</organism>
<dbReference type="InterPro" id="IPR003593">
    <property type="entry name" value="AAA+_ATPase"/>
</dbReference>
<dbReference type="InterPro" id="IPR027417">
    <property type="entry name" value="P-loop_NTPase"/>
</dbReference>
<dbReference type="Gene3D" id="3.40.50.300">
    <property type="entry name" value="P-loop containing nucleotide triphosphate hydrolases"/>
    <property type="match status" value="1"/>
</dbReference>
<dbReference type="SUPFAM" id="SSF50331">
    <property type="entry name" value="MOP-like"/>
    <property type="match status" value="1"/>
</dbReference>
<dbReference type="RefSeq" id="WP_224142010.1">
    <property type="nucleotide sequence ID" value="NZ_JAIQUM010000126.1"/>
</dbReference>
<evidence type="ECO:0000256" key="5">
    <source>
        <dbReference type="ARBA" id="ARBA00022967"/>
    </source>
</evidence>
<dbReference type="Pfam" id="PF00005">
    <property type="entry name" value="ABC_tran"/>
    <property type="match status" value="1"/>
</dbReference>
<dbReference type="EMBL" id="JAIQUM010000126">
    <property type="protein sequence ID" value="MBZ5753598.1"/>
    <property type="molecule type" value="Genomic_DNA"/>
</dbReference>
<dbReference type="GO" id="GO:0005524">
    <property type="term" value="F:ATP binding"/>
    <property type="evidence" value="ECO:0007669"/>
    <property type="project" value="UniProtKB-KW"/>
</dbReference>
<evidence type="ECO:0000313" key="8">
    <source>
        <dbReference type="EMBL" id="MBZ5753598.1"/>
    </source>
</evidence>
<dbReference type="CDD" id="cd03301">
    <property type="entry name" value="ABC_MalK_N"/>
    <property type="match status" value="1"/>
</dbReference>
<keyword evidence="2" id="KW-1003">Cell membrane</keyword>
<evidence type="ECO:0000259" key="7">
    <source>
        <dbReference type="PROSITE" id="PS50893"/>
    </source>
</evidence>
<evidence type="ECO:0000256" key="2">
    <source>
        <dbReference type="ARBA" id="ARBA00022475"/>
    </source>
</evidence>
<feature type="domain" description="ABC transporter" evidence="7">
    <location>
        <begin position="4"/>
        <end position="234"/>
    </location>
</feature>
<name>A0ABS7UZ43_9BACI</name>
<dbReference type="InterPro" id="IPR017871">
    <property type="entry name" value="ABC_transporter-like_CS"/>
</dbReference>
<dbReference type="InterPro" id="IPR012340">
    <property type="entry name" value="NA-bd_OB-fold"/>
</dbReference>
<protein>
    <submittedName>
        <fullName evidence="8">ABC transporter ATP-binding protein</fullName>
    </submittedName>
</protein>
<accession>A0ABS7UZ43</accession>
<dbReference type="InterPro" id="IPR003439">
    <property type="entry name" value="ABC_transporter-like_ATP-bd"/>
</dbReference>
<sequence length="350" mass="39635">MGKIELKNIYKKYDKQVVVDHMTLTIPDQSFTVILGPSGCGKSTLLRLISGLEDIESGEISIDDHDVTYLEPKDRKIAMVFQNYALYPHMSAYKNVEYGLKVQGMPKEERTRMVLNALKMVELEDQANKLPAQMSGGQRQRVALARAMVKSPAAYLMDEPLSNLDARLRNQMRQTISTLHAQLNKTFVYVTHDQLEAMSMGDNIIILNKGKIMQQGTPKEIYMNPANLFVAKFIGSPPTNIVEHNNVFVGIRPEHILIDQQQEQALNLTGHVISVELLGSEAIYKVKTTLGELLVKTENTWKENNKSLSLTIPLDKIMYFDQIEQRIYDYAALEAQLLSQFNDRLAFATV</sequence>
<evidence type="ECO:0000313" key="9">
    <source>
        <dbReference type="Proteomes" id="UP001165287"/>
    </source>
</evidence>
<dbReference type="Gene3D" id="2.40.50.100">
    <property type="match status" value="1"/>
</dbReference>
<dbReference type="SUPFAM" id="SSF52540">
    <property type="entry name" value="P-loop containing nucleoside triphosphate hydrolases"/>
    <property type="match status" value="1"/>
</dbReference>
<reference evidence="8" key="1">
    <citation type="submission" date="2024-05" db="EMBL/GenBank/DDBJ databases">
        <title>Metabacillus sp. nov., isolated from the rhizosphere soil of tomato plants.</title>
        <authorList>
            <person name="Ma R."/>
        </authorList>
    </citation>
    <scope>NUCLEOTIDE SEQUENCE</scope>
    <source>
        <strain evidence="8">DBTR6</strain>
    </source>
</reference>
<proteinExistence type="predicted"/>
<keyword evidence="6" id="KW-0472">Membrane</keyword>
<dbReference type="PROSITE" id="PS50893">
    <property type="entry name" value="ABC_TRANSPORTER_2"/>
    <property type="match status" value="1"/>
</dbReference>